<name>A0A059KL45_9BURK</name>
<feature type="domain" description="AAA" evidence="2">
    <location>
        <begin position="3"/>
        <end position="177"/>
    </location>
</feature>
<dbReference type="Proteomes" id="UP000026714">
    <property type="component" value="Unassembled WGS sequence"/>
</dbReference>
<evidence type="ECO:0000313" key="3">
    <source>
        <dbReference type="EMBL" id="KDB51929.1"/>
    </source>
</evidence>
<dbReference type="PANTHER" id="PTHR13696">
    <property type="entry name" value="P-LOOP CONTAINING NUCLEOSIDE TRIPHOSPHATE HYDROLASE"/>
    <property type="match status" value="1"/>
</dbReference>
<dbReference type="PATRIC" id="fig|1286631.3.peg.2440"/>
<dbReference type="PANTHER" id="PTHR13696:SF52">
    <property type="entry name" value="PARA FAMILY PROTEIN CT_582"/>
    <property type="match status" value="1"/>
</dbReference>
<dbReference type="STRING" id="34103.SAMN05421778_10995"/>
<dbReference type="eggNOG" id="COG1192">
    <property type="taxonomic scope" value="Bacteria"/>
</dbReference>
<dbReference type="InterPro" id="IPR050678">
    <property type="entry name" value="DNA_Partitioning_ATPase"/>
</dbReference>
<dbReference type="InterPro" id="IPR025669">
    <property type="entry name" value="AAA_dom"/>
</dbReference>
<dbReference type="SUPFAM" id="SSF52540">
    <property type="entry name" value="P-loop containing nucleoside triphosphate hydrolases"/>
    <property type="match status" value="1"/>
</dbReference>
<feature type="region of interest" description="Disordered" evidence="1">
    <location>
        <begin position="256"/>
        <end position="276"/>
    </location>
</feature>
<accession>A0A059KL45</accession>
<protein>
    <submittedName>
        <fullName evidence="3">Cobyrinic acid ac-diamide synthase</fullName>
    </submittedName>
</protein>
<evidence type="ECO:0000313" key="4">
    <source>
        <dbReference type="Proteomes" id="UP000026714"/>
    </source>
</evidence>
<dbReference type="Pfam" id="PF13614">
    <property type="entry name" value="AAA_31"/>
    <property type="match status" value="1"/>
</dbReference>
<evidence type="ECO:0000259" key="2">
    <source>
        <dbReference type="Pfam" id="PF13614"/>
    </source>
</evidence>
<organism evidence="3 4">
    <name type="scientific">Sphaerotilus natans subsp. natans DSM 6575</name>
    <dbReference type="NCBI Taxonomy" id="1286631"/>
    <lineage>
        <taxon>Bacteria</taxon>
        <taxon>Pseudomonadati</taxon>
        <taxon>Pseudomonadota</taxon>
        <taxon>Betaproteobacteria</taxon>
        <taxon>Burkholderiales</taxon>
        <taxon>Sphaerotilaceae</taxon>
        <taxon>Sphaerotilus</taxon>
    </lineage>
</organism>
<reference evidence="3 4" key="1">
    <citation type="journal article" date="2014" name="FEMS Microbiol. Ecol.">
        <title>Sphaerotilus natans encrusted with nanoball-shaped Fe(III) oxide minerals formed by nitrate-reducing mixotrophic Fe(II) oxidation.</title>
        <authorList>
            <person name="Park S."/>
            <person name="Kim D.H."/>
            <person name="Lee J.H."/>
            <person name="Hur H.G."/>
        </authorList>
    </citation>
    <scope>NUCLEOTIDE SEQUENCE [LARGE SCALE GENOMIC DNA]</scope>
    <source>
        <strain evidence="3 4">DSM 6575</strain>
    </source>
</reference>
<sequence length="276" mass="29791">MARIFCIANQKGGVGKTTTTVNLAAGLVRIGQRVLVVDLDPQGNTTMGSGLDKRALEATVYDVLIGAAPAADAIQHVERVGYDVLGANRELAGAEVELVEIDQRDRRLKLALAEVQDDYDFILIDCPPSLSLLTLNGLTCAHGVIVPMQCEYFALEGLSDLVNSIKQVHANLNRELHLIGLLRVMFDPRMTLQQQVSDQLQAHFGDKVFKTIIPRNVRLAEAPSYGLPGVIFDPTAKGSIAFIEFAREMVERVGVRSGQAPAAPAPTPAAARRSKA</sequence>
<evidence type="ECO:0000256" key="1">
    <source>
        <dbReference type="SAM" id="MobiDB-lite"/>
    </source>
</evidence>
<proteinExistence type="predicted"/>
<dbReference type="FunFam" id="3.40.50.300:FF:000285">
    <property type="entry name" value="Sporulation initiation inhibitor Soj"/>
    <property type="match status" value="1"/>
</dbReference>
<comment type="caution">
    <text evidence="3">The sequence shown here is derived from an EMBL/GenBank/DDBJ whole genome shotgun (WGS) entry which is preliminary data.</text>
</comment>
<dbReference type="AlphaFoldDB" id="A0A059KL45"/>
<dbReference type="InterPro" id="IPR027417">
    <property type="entry name" value="P-loop_NTPase"/>
</dbReference>
<keyword evidence="4" id="KW-1185">Reference proteome</keyword>
<dbReference type="CDD" id="cd02042">
    <property type="entry name" value="ParAB_family"/>
    <property type="match status" value="1"/>
</dbReference>
<dbReference type="PRINTS" id="PR00091">
    <property type="entry name" value="NITROGNASEII"/>
</dbReference>
<dbReference type="RefSeq" id="WP_051631974.1">
    <property type="nucleotide sequence ID" value="NZ_AZRA01000063.1"/>
</dbReference>
<gene>
    <name evidence="3" type="ORF">X805_24940</name>
</gene>
<dbReference type="Gene3D" id="3.40.50.300">
    <property type="entry name" value="P-loop containing nucleotide triphosphate hydrolases"/>
    <property type="match status" value="1"/>
</dbReference>
<dbReference type="EMBL" id="AZRA01000063">
    <property type="protein sequence ID" value="KDB51929.1"/>
    <property type="molecule type" value="Genomic_DNA"/>
</dbReference>